<dbReference type="SUPFAM" id="SSF46785">
    <property type="entry name" value="Winged helix' DNA-binding domain"/>
    <property type="match status" value="1"/>
</dbReference>
<evidence type="ECO:0000313" key="7">
    <source>
        <dbReference type="EMBL" id="SUU83810.1"/>
    </source>
</evidence>
<dbReference type="Proteomes" id="UP000254343">
    <property type="component" value="Unassembled WGS sequence"/>
</dbReference>
<dbReference type="Pfam" id="PF13545">
    <property type="entry name" value="HTH_Crp_2"/>
    <property type="match status" value="1"/>
</dbReference>
<dbReference type="InterPro" id="IPR018490">
    <property type="entry name" value="cNMP-bd_dom_sf"/>
</dbReference>
<feature type="domain" description="Cyclic nucleotide-binding" evidence="5">
    <location>
        <begin position="38"/>
        <end position="107"/>
    </location>
</feature>
<dbReference type="InterPro" id="IPR000595">
    <property type="entry name" value="cNMP-bd_dom"/>
</dbReference>
<accession>A0A380W4J2</accession>
<dbReference type="InterPro" id="IPR036388">
    <property type="entry name" value="WH-like_DNA-bd_sf"/>
</dbReference>
<keyword evidence="1" id="KW-0805">Transcription regulation</keyword>
<dbReference type="EMBL" id="UIGB01000001">
    <property type="protein sequence ID" value="SUU83810.1"/>
    <property type="molecule type" value="Genomic_DNA"/>
</dbReference>
<name>A0A380W4J2_AFIFE</name>
<feature type="region of interest" description="Disordered" evidence="4">
    <location>
        <begin position="1"/>
        <end position="24"/>
    </location>
</feature>
<dbReference type="GO" id="GO:0005829">
    <property type="term" value="C:cytosol"/>
    <property type="evidence" value="ECO:0007669"/>
    <property type="project" value="TreeGrafter"/>
</dbReference>
<dbReference type="SMART" id="SM00100">
    <property type="entry name" value="cNMP"/>
    <property type="match status" value="1"/>
</dbReference>
<dbReference type="PROSITE" id="PS50042">
    <property type="entry name" value="CNMP_BINDING_3"/>
    <property type="match status" value="1"/>
</dbReference>
<dbReference type="GO" id="GO:0003700">
    <property type="term" value="F:DNA-binding transcription factor activity"/>
    <property type="evidence" value="ECO:0007669"/>
    <property type="project" value="TreeGrafter"/>
</dbReference>
<evidence type="ECO:0000256" key="1">
    <source>
        <dbReference type="ARBA" id="ARBA00023015"/>
    </source>
</evidence>
<dbReference type="SMART" id="SM00419">
    <property type="entry name" value="HTH_CRP"/>
    <property type="match status" value="1"/>
</dbReference>
<evidence type="ECO:0000256" key="3">
    <source>
        <dbReference type="ARBA" id="ARBA00023163"/>
    </source>
</evidence>
<evidence type="ECO:0000256" key="4">
    <source>
        <dbReference type="SAM" id="MobiDB-lite"/>
    </source>
</evidence>
<dbReference type="PROSITE" id="PS51063">
    <property type="entry name" value="HTH_CRP_2"/>
    <property type="match status" value="1"/>
</dbReference>
<evidence type="ECO:0000259" key="5">
    <source>
        <dbReference type="PROSITE" id="PS50042"/>
    </source>
</evidence>
<evidence type="ECO:0000259" key="6">
    <source>
        <dbReference type="PROSITE" id="PS51063"/>
    </source>
</evidence>
<gene>
    <name evidence="7" type="primary">aadR_1</name>
    <name evidence="7" type="ORF">NCTC12722_00989</name>
</gene>
<reference evidence="7 8" key="1">
    <citation type="submission" date="2018-06" db="EMBL/GenBank/DDBJ databases">
        <authorList>
            <consortium name="Pathogen Informatics"/>
            <person name="Doyle S."/>
        </authorList>
    </citation>
    <scope>NUCLEOTIDE SEQUENCE [LARGE SCALE GENOMIC DNA]</scope>
    <source>
        <strain evidence="7 8">NCTC12722</strain>
    </source>
</reference>
<dbReference type="InterPro" id="IPR036390">
    <property type="entry name" value="WH_DNA-bd_sf"/>
</dbReference>
<dbReference type="InterPro" id="IPR014710">
    <property type="entry name" value="RmlC-like_jellyroll"/>
</dbReference>
<dbReference type="CDD" id="cd00038">
    <property type="entry name" value="CAP_ED"/>
    <property type="match status" value="1"/>
</dbReference>
<keyword evidence="2" id="KW-0238">DNA-binding</keyword>
<dbReference type="PRINTS" id="PR00034">
    <property type="entry name" value="HTHCRP"/>
</dbReference>
<dbReference type="SUPFAM" id="SSF51206">
    <property type="entry name" value="cAMP-binding domain-like"/>
    <property type="match status" value="1"/>
</dbReference>
<organism evidence="7 8">
    <name type="scientific">Afipia felis</name>
    <name type="common">Cat scratch disease bacillus</name>
    <dbReference type="NCBI Taxonomy" id="1035"/>
    <lineage>
        <taxon>Bacteria</taxon>
        <taxon>Pseudomonadati</taxon>
        <taxon>Pseudomonadota</taxon>
        <taxon>Alphaproteobacteria</taxon>
        <taxon>Hyphomicrobiales</taxon>
        <taxon>Nitrobacteraceae</taxon>
        <taxon>Afipia</taxon>
    </lineage>
</organism>
<dbReference type="Gene3D" id="2.60.120.10">
    <property type="entry name" value="Jelly Rolls"/>
    <property type="match status" value="1"/>
</dbReference>
<evidence type="ECO:0000256" key="2">
    <source>
        <dbReference type="ARBA" id="ARBA00023125"/>
    </source>
</evidence>
<proteinExistence type="predicted"/>
<feature type="domain" description="HTH crp-type" evidence="6">
    <location>
        <begin position="169"/>
        <end position="242"/>
    </location>
</feature>
<dbReference type="GO" id="GO:0003677">
    <property type="term" value="F:DNA binding"/>
    <property type="evidence" value="ECO:0007669"/>
    <property type="project" value="UniProtKB-KW"/>
</dbReference>
<dbReference type="Pfam" id="PF00027">
    <property type="entry name" value="cNMP_binding"/>
    <property type="match status" value="1"/>
</dbReference>
<evidence type="ECO:0000313" key="8">
    <source>
        <dbReference type="Proteomes" id="UP000254343"/>
    </source>
</evidence>
<dbReference type="PANTHER" id="PTHR24567">
    <property type="entry name" value="CRP FAMILY TRANSCRIPTIONAL REGULATORY PROTEIN"/>
    <property type="match status" value="1"/>
</dbReference>
<dbReference type="InterPro" id="IPR012318">
    <property type="entry name" value="HTH_CRP"/>
</dbReference>
<dbReference type="PANTHER" id="PTHR24567:SF75">
    <property type="entry name" value="FUMARATE AND NITRATE REDUCTION REGULATORY PROTEIN"/>
    <property type="match status" value="1"/>
</dbReference>
<dbReference type="OrthoDB" id="667966at2"/>
<protein>
    <submittedName>
        <fullName evidence="7">Anaerobic aromatic degradation regulator</fullName>
    </submittedName>
</protein>
<sequence>MQNERSSRQRLMAQSTRSESSGDSHRRCLHCQARSLSICAALNATELHDLENLGPEISFASKDILFSEDDKARNVFNLTQGVARLYKIMPDGRRQIVGFALPGDFLGATHSERYNFSADAVTPIAACRFSRSKFLRFVEDKPNILRRMHEFETRELHLARNQMLLLGSNSAEQRIALFLIGWRDRLARLGEVQETMPLPMRRRDIADFLGMTIETASRTLRRLERQKIIVIVRRGVRLLNPAAIEDLAWAR</sequence>
<dbReference type="InterPro" id="IPR050397">
    <property type="entry name" value="Env_Response_Regulators"/>
</dbReference>
<dbReference type="AlphaFoldDB" id="A0A380W4J2"/>
<dbReference type="Gene3D" id="1.10.10.10">
    <property type="entry name" value="Winged helix-like DNA-binding domain superfamily/Winged helix DNA-binding domain"/>
    <property type="match status" value="1"/>
</dbReference>
<dbReference type="CDD" id="cd00092">
    <property type="entry name" value="HTH_CRP"/>
    <property type="match status" value="1"/>
</dbReference>
<keyword evidence="3" id="KW-0804">Transcription</keyword>